<dbReference type="PANTHER" id="PTHR43773">
    <property type="entry name" value="MAGNESIUM TRANSPORTER MGTE"/>
    <property type="match status" value="1"/>
</dbReference>
<evidence type="ECO:0000313" key="11">
    <source>
        <dbReference type="EMBL" id="TMM42502.1"/>
    </source>
</evidence>
<evidence type="ECO:0000256" key="6">
    <source>
        <dbReference type="ARBA" id="ARBA00022989"/>
    </source>
</evidence>
<evidence type="ECO:0000256" key="2">
    <source>
        <dbReference type="ARBA" id="ARBA00009749"/>
    </source>
</evidence>
<keyword evidence="8" id="KW-0129">CBS domain</keyword>
<feature type="transmembrane region" description="Helical" evidence="9">
    <location>
        <begin position="315"/>
        <end position="333"/>
    </location>
</feature>
<dbReference type="Pfam" id="PF01769">
    <property type="entry name" value="MgtE"/>
    <property type="match status" value="1"/>
</dbReference>
<dbReference type="PANTHER" id="PTHR43773:SF1">
    <property type="entry name" value="MAGNESIUM TRANSPORTER MGTE"/>
    <property type="match status" value="1"/>
</dbReference>
<evidence type="ECO:0000256" key="9">
    <source>
        <dbReference type="RuleBase" id="RU362011"/>
    </source>
</evidence>
<feature type="domain" description="CBS" evidence="10">
    <location>
        <begin position="206"/>
        <end position="263"/>
    </location>
</feature>
<dbReference type="InterPro" id="IPR046342">
    <property type="entry name" value="CBS_dom_sf"/>
</dbReference>
<feature type="transmembrane region" description="Helical" evidence="9">
    <location>
        <begin position="427"/>
        <end position="450"/>
    </location>
</feature>
<keyword evidence="12" id="KW-1185">Reference proteome</keyword>
<keyword evidence="9" id="KW-0479">Metal-binding</keyword>
<dbReference type="GO" id="GO:0005886">
    <property type="term" value="C:plasma membrane"/>
    <property type="evidence" value="ECO:0007669"/>
    <property type="project" value="UniProtKB-SubCell"/>
</dbReference>
<comment type="subcellular location">
    <subcellularLocation>
        <location evidence="9">Cell membrane</location>
        <topology evidence="9">Multi-pass membrane protein</topology>
    </subcellularLocation>
    <subcellularLocation>
        <location evidence="1">Membrane</location>
        <topology evidence="1">Multi-pass membrane protein</topology>
    </subcellularLocation>
</comment>
<dbReference type="OrthoDB" id="9790355at2"/>
<evidence type="ECO:0000256" key="5">
    <source>
        <dbReference type="ARBA" id="ARBA00022842"/>
    </source>
</evidence>
<keyword evidence="6 9" id="KW-1133">Transmembrane helix</keyword>
<feature type="transmembrane region" description="Helical" evidence="9">
    <location>
        <begin position="288"/>
        <end position="308"/>
    </location>
</feature>
<dbReference type="SUPFAM" id="SSF158791">
    <property type="entry name" value="MgtE N-terminal domain-like"/>
    <property type="match status" value="1"/>
</dbReference>
<evidence type="ECO:0000259" key="10">
    <source>
        <dbReference type="PROSITE" id="PS51371"/>
    </source>
</evidence>
<feature type="transmembrane region" description="Helical" evidence="9">
    <location>
        <begin position="392"/>
        <end position="415"/>
    </location>
</feature>
<evidence type="ECO:0000256" key="8">
    <source>
        <dbReference type="PROSITE-ProRule" id="PRU00703"/>
    </source>
</evidence>
<evidence type="ECO:0000256" key="4">
    <source>
        <dbReference type="ARBA" id="ARBA00022692"/>
    </source>
</evidence>
<dbReference type="InterPro" id="IPR000644">
    <property type="entry name" value="CBS_dom"/>
</dbReference>
<organism evidence="11 12">
    <name type="scientific">Colwellia ponticola</name>
    <dbReference type="NCBI Taxonomy" id="2304625"/>
    <lineage>
        <taxon>Bacteria</taxon>
        <taxon>Pseudomonadati</taxon>
        <taxon>Pseudomonadota</taxon>
        <taxon>Gammaproteobacteria</taxon>
        <taxon>Alteromonadales</taxon>
        <taxon>Colwelliaceae</taxon>
        <taxon>Colwellia</taxon>
    </lineage>
</organism>
<dbReference type="PROSITE" id="PS51371">
    <property type="entry name" value="CBS"/>
    <property type="match status" value="1"/>
</dbReference>
<dbReference type="InterPro" id="IPR006667">
    <property type="entry name" value="SLC41_membr_dom"/>
</dbReference>
<gene>
    <name evidence="11" type="primary">mgtE</name>
    <name evidence="11" type="ORF">FCS21_14245</name>
</gene>
<proteinExistence type="inferred from homology"/>
<keyword evidence="3 9" id="KW-0813">Transport</keyword>
<comment type="caution">
    <text evidence="11">The sequence shown here is derived from an EMBL/GenBank/DDBJ whole genome shotgun (WGS) entry which is preliminary data.</text>
</comment>
<keyword evidence="7 9" id="KW-0472">Membrane</keyword>
<dbReference type="SMART" id="SM00116">
    <property type="entry name" value="CBS"/>
    <property type="match status" value="2"/>
</dbReference>
<comment type="subunit">
    <text evidence="9">Homodimer.</text>
</comment>
<dbReference type="SUPFAM" id="SSF161093">
    <property type="entry name" value="MgtE membrane domain-like"/>
    <property type="match status" value="1"/>
</dbReference>
<keyword evidence="4 9" id="KW-0812">Transmembrane</keyword>
<keyword evidence="9" id="KW-1003">Cell membrane</keyword>
<dbReference type="NCBIfam" id="TIGR00400">
    <property type="entry name" value="mgtE"/>
    <property type="match status" value="1"/>
</dbReference>
<evidence type="ECO:0000313" key="12">
    <source>
        <dbReference type="Proteomes" id="UP000307702"/>
    </source>
</evidence>
<dbReference type="InterPro" id="IPR006668">
    <property type="entry name" value="Mg_transptr_MgtE_intracell_dom"/>
</dbReference>
<keyword evidence="5 9" id="KW-0460">Magnesium</keyword>
<comment type="similarity">
    <text evidence="2 9">Belongs to the SLC41A transporter family.</text>
</comment>
<dbReference type="SUPFAM" id="SSF54631">
    <property type="entry name" value="CBS-domain pair"/>
    <property type="match status" value="1"/>
</dbReference>
<name>A0A8H2JJK7_9GAMM</name>
<dbReference type="Gene3D" id="1.10.357.20">
    <property type="entry name" value="SLC41 divalent cation transporters, integral membrane domain"/>
    <property type="match status" value="1"/>
</dbReference>
<protein>
    <recommendedName>
        <fullName evidence="9">Magnesium transporter MgtE</fullName>
    </recommendedName>
</protein>
<dbReference type="GO" id="GO:0015095">
    <property type="term" value="F:magnesium ion transmembrane transporter activity"/>
    <property type="evidence" value="ECO:0007669"/>
    <property type="project" value="UniProtKB-UniRule"/>
</dbReference>
<dbReference type="Pfam" id="PF03448">
    <property type="entry name" value="MgtE_N"/>
    <property type="match status" value="1"/>
</dbReference>
<dbReference type="GO" id="GO:0046872">
    <property type="term" value="F:metal ion binding"/>
    <property type="evidence" value="ECO:0007669"/>
    <property type="project" value="UniProtKB-KW"/>
</dbReference>
<dbReference type="Gene3D" id="3.10.580.10">
    <property type="entry name" value="CBS-domain"/>
    <property type="match status" value="1"/>
</dbReference>
<dbReference type="InterPro" id="IPR038076">
    <property type="entry name" value="MgtE_N_sf"/>
</dbReference>
<reference evidence="11 12" key="1">
    <citation type="submission" date="2019-05" db="EMBL/GenBank/DDBJ databases">
        <title>Colwellia ponticola sp. nov., isolated from seawater.</title>
        <authorList>
            <person name="Yoon J.-H."/>
        </authorList>
    </citation>
    <scope>NUCLEOTIDE SEQUENCE [LARGE SCALE GENOMIC DNA]</scope>
    <source>
        <strain evidence="11 12">OISW-25</strain>
    </source>
</reference>
<evidence type="ECO:0000256" key="1">
    <source>
        <dbReference type="ARBA" id="ARBA00004141"/>
    </source>
</evidence>
<dbReference type="EMBL" id="SZVP01000017">
    <property type="protein sequence ID" value="TMM42502.1"/>
    <property type="molecule type" value="Genomic_DNA"/>
</dbReference>
<accession>A0A8H2JJK7</accession>
<feature type="transmembrane region" description="Helical" evidence="9">
    <location>
        <begin position="366"/>
        <end position="385"/>
    </location>
</feature>
<sequence length="451" mass="49169">MSNAFIKLVSKLTDSLEQKNNQAILRAIEQSHPAELGRLIEALPNKYRGDFWRVIPVAFKGEILLSVHRELRQLLIKKTSEADLLVSLSTLQMDELADIDADLPLTVVGAMVEAMDSQRKQRYRTVASFPDNTAGGLMDVDATAVRKDVSLKAVYRYLCKLRKKEGMLPEQLDQLVVVDRENKVQGTLYLSDLVSMDNSLSVADVMKNNVPLIHSLQSAKEVAQIFEDHDLISAPVVDKNNCLLGRITVDDVIDVLQQNSEQTLLASGGLNKELDMFAPIAHISVNRAIWLGVNLITAFVAAWVIGFFESSIEQLVALAVLMPVVASMGGVTGSQTLTVVTRGIARDLVSSANIVSLTIHELKVSFINGLLWASVVFFITILWYGDWKLGSVFALALFVVSLTGTLSGALIPIILKKLGVDPAIAGGVILTTITDAVGFLIFLGTATYLLI</sequence>
<dbReference type="InterPro" id="IPR006669">
    <property type="entry name" value="MgtE_transporter"/>
</dbReference>
<dbReference type="SMART" id="SM00924">
    <property type="entry name" value="MgtE_N"/>
    <property type="match status" value="1"/>
</dbReference>
<evidence type="ECO:0000256" key="3">
    <source>
        <dbReference type="ARBA" id="ARBA00022448"/>
    </source>
</evidence>
<dbReference type="RefSeq" id="WP_138624219.1">
    <property type="nucleotide sequence ID" value="NZ_SZVP01000017.1"/>
</dbReference>
<dbReference type="InterPro" id="IPR036739">
    <property type="entry name" value="SLC41_membr_dom_sf"/>
</dbReference>
<dbReference type="Pfam" id="PF00571">
    <property type="entry name" value="CBS"/>
    <property type="match status" value="1"/>
</dbReference>
<evidence type="ECO:0000256" key="7">
    <source>
        <dbReference type="ARBA" id="ARBA00023136"/>
    </source>
</evidence>
<dbReference type="AlphaFoldDB" id="A0A8H2JJK7"/>
<comment type="function">
    <text evidence="9">Acts as a magnesium transporter.</text>
</comment>
<dbReference type="Gene3D" id="1.25.60.10">
    <property type="entry name" value="MgtE N-terminal domain-like"/>
    <property type="match status" value="1"/>
</dbReference>
<dbReference type="Proteomes" id="UP000307702">
    <property type="component" value="Unassembled WGS sequence"/>
</dbReference>
<dbReference type="CDD" id="cd04606">
    <property type="entry name" value="CBS_pair_Mg_transporter"/>
    <property type="match status" value="1"/>
</dbReference>